<dbReference type="RefSeq" id="WP_105390889.1">
    <property type="nucleotide sequence ID" value="NZ_PUIQ01000014.1"/>
</dbReference>
<comment type="caution">
    <text evidence="1">The sequence shown here is derived from an EMBL/GenBank/DDBJ whole genome shotgun (WGS) entry which is preliminary data.</text>
</comment>
<dbReference type="Proteomes" id="UP000238206">
    <property type="component" value="Unassembled WGS sequence"/>
</dbReference>
<proteinExistence type="predicted"/>
<evidence type="ECO:0000313" key="1">
    <source>
        <dbReference type="EMBL" id="PQP18407.1"/>
    </source>
</evidence>
<organism evidence="1 2">
    <name type="scientific">Burkholderia cepacia</name>
    <name type="common">Pseudomonas cepacia</name>
    <dbReference type="NCBI Taxonomy" id="292"/>
    <lineage>
        <taxon>Bacteria</taxon>
        <taxon>Pseudomonadati</taxon>
        <taxon>Pseudomonadota</taxon>
        <taxon>Betaproteobacteria</taxon>
        <taxon>Burkholderiales</taxon>
        <taxon>Burkholderiaceae</taxon>
        <taxon>Burkholderia</taxon>
        <taxon>Burkholderia cepacia complex</taxon>
    </lineage>
</organism>
<gene>
    <name evidence="1" type="ORF">C5615_12955</name>
</gene>
<reference evidence="1 2" key="1">
    <citation type="submission" date="2018-02" db="EMBL/GenBank/DDBJ databases">
        <title>Draft genome sequencing of Burkholderia cepacia Y14-15.</title>
        <authorList>
            <person name="Zheng B.-X."/>
        </authorList>
    </citation>
    <scope>NUCLEOTIDE SEQUENCE [LARGE SCALE GENOMIC DNA]</scope>
    <source>
        <strain evidence="1 2">Y14-15</strain>
    </source>
</reference>
<dbReference type="EMBL" id="PUIQ01000014">
    <property type="protein sequence ID" value="PQP18407.1"/>
    <property type="molecule type" value="Genomic_DNA"/>
</dbReference>
<evidence type="ECO:0000313" key="2">
    <source>
        <dbReference type="Proteomes" id="UP000238206"/>
    </source>
</evidence>
<accession>A0A2S8IUF5</accession>
<name>A0A2S8IUF5_BURCE</name>
<protein>
    <submittedName>
        <fullName evidence="1">Uncharacterized protein</fullName>
    </submittedName>
</protein>
<dbReference type="AlphaFoldDB" id="A0A2S8IUF5"/>
<sequence length="273" mass="30115">MEAFQSQAGLLDIVTPVLHEMESGVLKDALVAAFSAEQGALQDIENAFHRLTERRHPAPALRTFFSSWSRTNNSAASVSGLANRITLLARSDTGSAASKQLHDVCASLQRITDEDLGALGGVLHADLFYTMATAACGDDTWLLKSSCLRSAQAFKDWTDRQRLKERDLLLGLLTTLVHEVYTHGEVEFIHDLYKSWFHTHVGIPADRVRHIVAWVTVHTGGTESNHFGHAVQAVNAFADAMQVTIDEATAKSLFQDYLRRKATVMRECAQALV</sequence>